<dbReference type="AlphaFoldDB" id="A0A382VG31"/>
<protein>
    <recommendedName>
        <fullName evidence="2">Outer membrane protein beta-barrel domain-containing protein</fullName>
    </recommendedName>
</protein>
<name>A0A382VG31_9ZZZZ</name>
<sequence length="97" mass="10309">VEKEYCNRIGFGGRPMWKVLIVILLTLSSISAQAQEISPVEISGGYSFLGNSEVVDGYGAGWVVAGAWNVTRWFGATLEVSGNSQQQDVGLLDVSAG</sequence>
<feature type="non-terminal residue" evidence="1">
    <location>
        <position position="1"/>
    </location>
</feature>
<gene>
    <name evidence="1" type="ORF">METZ01_LOCUS397712</name>
</gene>
<evidence type="ECO:0008006" key="2">
    <source>
        <dbReference type="Google" id="ProtNLM"/>
    </source>
</evidence>
<feature type="non-terminal residue" evidence="1">
    <location>
        <position position="97"/>
    </location>
</feature>
<dbReference type="EMBL" id="UINC01151321">
    <property type="protein sequence ID" value="SVD44858.1"/>
    <property type="molecule type" value="Genomic_DNA"/>
</dbReference>
<reference evidence="1" key="1">
    <citation type="submission" date="2018-05" db="EMBL/GenBank/DDBJ databases">
        <authorList>
            <person name="Lanie J.A."/>
            <person name="Ng W.-L."/>
            <person name="Kazmierczak K.M."/>
            <person name="Andrzejewski T.M."/>
            <person name="Davidsen T.M."/>
            <person name="Wayne K.J."/>
            <person name="Tettelin H."/>
            <person name="Glass J.I."/>
            <person name="Rusch D."/>
            <person name="Podicherti R."/>
            <person name="Tsui H.-C.T."/>
            <person name="Winkler M.E."/>
        </authorList>
    </citation>
    <scope>NUCLEOTIDE SEQUENCE</scope>
</reference>
<organism evidence="1">
    <name type="scientific">marine metagenome</name>
    <dbReference type="NCBI Taxonomy" id="408172"/>
    <lineage>
        <taxon>unclassified sequences</taxon>
        <taxon>metagenomes</taxon>
        <taxon>ecological metagenomes</taxon>
    </lineage>
</organism>
<evidence type="ECO:0000313" key="1">
    <source>
        <dbReference type="EMBL" id="SVD44858.1"/>
    </source>
</evidence>
<proteinExistence type="predicted"/>
<accession>A0A382VG31</accession>